<dbReference type="AlphaFoldDB" id="G3DRG3"/>
<organism evidence="5">
    <name type="scientific">Ophiostoma minus</name>
    <dbReference type="NCBI Taxonomy" id="150568"/>
    <lineage>
        <taxon>Eukaryota</taxon>
        <taxon>Fungi</taxon>
        <taxon>Dikarya</taxon>
        <taxon>Ascomycota</taxon>
        <taxon>Pezizomycotina</taxon>
        <taxon>Sordariomycetes</taxon>
        <taxon>Sordariomycetidae</taxon>
        <taxon>Ophiostomatales</taxon>
        <taxon>Ophiostomataceae</taxon>
        <taxon>Ophiostoma</taxon>
    </lineage>
</organism>
<geneLocation type="mitochondrion" evidence="5"/>
<name>G3DRG3_9PEZI</name>
<protein>
    <submittedName>
        <fullName evidence="5">Group II intron-encoded reverse transcriptase</fullName>
    </submittedName>
</protein>
<feature type="coiled-coil region" evidence="3">
    <location>
        <begin position="321"/>
        <end position="355"/>
    </location>
</feature>
<evidence type="ECO:0000259" key="4">
    <source>
        <dbReference type="PROSITE" id="PS50878"/>
    </source>
</evidence>
<dbReference type="PANTHER" id="PTHR34047">
    <property type="entry name" value="NUCLEAR INTRON MATURASE 1, MITOCHONDRIAL-RELATED"/>
    <property type="match status" value="1"/>
</dbReference>
<dbReference type="GO" id="GO:0005739">
    <property type="term" value="C:mitochondrion"/>
    <property type="evidence" value="ECO:0007669"/>
    <property type="project" value="UniProtKB-SubCell"/>
</dbReference>
<keyword evidence="2 5" id="KW-0496">Mitochondrion</keyword>
<keyword evidence="3" id="KW-0175">Coiled coil</keyword>
<dbReference type="PROSITE" id="PS50878">
    <property type="entry name" value="RT_POL"/>
    <property type="match status" value="1"/>
</dbReference>
<sequence>MKNLNLQNLQGVTIFDSKNKCLNAFEIIVSPKCLKTAYQDLKSKPGMMVEGTDNITLDGINEKWFDETSFELSKEQYQFKPVRRVYTPKANGKMRPLGISSPRDRIIQQAMKLVMESVLEPRFSKLSHGFRPKRGCHTALKEIRQWKGVSWFIEGDIKGFFDNIDHNTLEGLLNKHFKDARLIHLYWKLVKAGYVEWNTKKFVPSDMGVPQGGIISPLLSNLVLHCLDEFIEDKIKSLELANGNNLPYIRNPVYHSLKSKIHRLNKKILNKGNEPSDKLKLKLLIHERRKTKSTIPNPNFKLRIKYVRYADDWLIGVWGTKQDAEDLKLEIRDLLKELKLELSEEKTLIANSRTERAKFLGTYIKKLWVKGTLLTKNTKARLRKRSPGGNLWMTAPILDIKKKLERGLHMSW</sequence>
<dbReference type="SUPFAM" id="SSF56672">
    <property type="entry name" value="DNA/RNA polymerases"/>
    <property type="match status" value="1"/>
</dbReference>
<comment type="subcellular location">
    <subcellularLocation>
        <location evidence="1">Mitochondrion</location>
    </subcellularLocation>
</comment>
<dbReference type="CDD" id="cd01651">
    <property type="entry name" value="RT_G2_intron"/>
    <property type="match status" value="1"/>
</dbReference>
<reference evidence="5" key="1">
    <citation type="journal article" date="2011" name="Fungal Biol.">
        <title>The highly variable mitochondrial small-subunit ribosomal RNA gene of Ophiostoma minus.</title>
        <authorList>
            <person name="Hafez M."/>
            <person name="Hausner G."/>
        </authorList>
    </citation>
    <scope>NUCLEOTIDE SEQUENCE</scope>
    <source>
        <strain evidence="5">WIN</strain>
    </source>
</reference>
<dbReference type="InterPro" id="IPR043502">
    <property type="entry name" value="DNA/RNA_pol_sf"/>
</dbReference>
<keyword evidence="5" id="KW-0695">RNA-directed DNA polymerase</keyword>
<dbReference type="PANTHER" id="PTHR34047:SF8">
    <property type="entry name" value="PROTEIN YKFC"/>
    <property type="match status" value="1"/>
</dbReference>
<accession>G3DRG3</accession>
<dbReference type="Pfam" id="PF00078">
    <property type="entry name" value="RVT_1"/>
    <property type="match status" value="1"/>
</dbReference>
<evidence type="ECO:0000256" key="3">
    <source>
        <dbReference type="SAM" id="Coils"/>
    </source>
</evidence>
<dbReference type="GO" id="GO:0003964">
    <property type="term" value="F:RNA-directed DNA polymerase activity"/>
    <property type="evidence" value="ECO:0007669"/>
    <property type="project" value="UniProtKB-KW"/>
</dbReference>
<dbReference type="EMBL" id="HQ292076">
    <property type="protein sequence ID" value="ADN97194.1"/>
    <property type="molecule type" value="Genomic_DNA"/>
</dbReference>
<evidence type="ECO:0000256" key="1">
    <source>
        <dbReference type="ARBA" id="ARBA00004173"/>
    </source>
</evidence>
<dbReference type="InterPro" id="IPR051083">
    <property type="entry name" value="GrpII_Intron_Splice-Mob/Def"/>
</dbReference>
<evidence type="ECO:0000313" key="5">
    <source>
        <dbReference type="EMBL" id="ADN97194.1"/>
    </source>
</evidence>
<keyword evidence="5" id="KW-0808">Transferase</keyword>
<feature type="domain" description="Reverse transcriptase" evidence="4">
    <location>
        <begin position="68"/>
        <end position="364"/>
    </location>
</feature>
<proteinExistence type="predicted"/>
<evidence type="ECO:0000256" key="2">
    <source>
        <dbReference type="ARBA" id="ARBA00023128"/>
    </source>
</evidence>
<keyword evidence="5" id="KW-0548">Nucleotidyltransferase</keyword>
<dbReference type="InterPro" id="IPR000477">
    <property type="entry name" value="RT_dom"/>
</dbReference>